<gene>
    <name evidence="4" type="ORF">SAMN05444920_106469</name>
</gene>
<name>A0A1H6DWS4_9ACTN</name>
<feature type="non-terminal residue" evidence="4">
    <location>
        <position position="1"/>
    </location>
</feature>
<feature type="coiled-coil region" evidence="1">
    <location>
        <begin position="230"/>
        <end position="257"/>
    </location>
</feature>
<evidence type="ECO:0000256" key="1">
    <source>
        <dbReference type="SAM" id="Coils"/>
    </source>
</evidence>
<protein>
    <recommendedName>
        <fullName evidence="6">Helix-turn-helix domain-containing protein</fullName>
    </recommendedName>
</protein>
<feature type="compositionally biased region" description="Polar residues" evidence="2">
    <location>
        <begin position="1"/>
        <end position="21"/>
    </location>
</feature>
<proteinExistence type="predicted"/>
<accession>A0A1H6DWS4</accession>
<feature type="region of interest" description="Disordered" evidence="2">
    <location>
        <begin position="115"/>
        <end position="165"/>
    </location>
</feature>
<evidence type="ECO:0008006" key="6">
    <source>
        <dbReference type="Google" id="ProtNLM"/>
    </source>
</evidence>
<reference evidence="4 5" key="1">
    <citation type="submission" date="2016-10" db="EMBL/GenBank/DDBJ databases">
        <authorList>
            <person name="de Groot N.N."/>
        </authorList>
    </citation>
    <scope>NUCLEOTIDE SEQUENCE [LARGE SCALE GENOMIC DNA]</scope>
    <source>
        <strain evidence="4 5">CGMCC 4.7037</strain>
    </source>
</reference>
<evidence type="ECO:0000313" key="5">
    <source>
        <dbReference type="Proteomes" id="UP000236732"/>
    </source>
</evidence>
<evidence type="ECO:0000256" key="3">
    <source>
        <dbReference type="SAM" id="Phobius"/>
    </source>
</evidence>
<dbReference type="AlphaFoldDB" id="A0A1H6DWS4"/>
<evidence type="ECO:0000313" key="4">
    <source>
        <dbReference type="EMBL" id="SEG89534.1"/>
    </source>
</evidence>
<keyword evidence="3" id="KW-0812">Transmembrane</keyword>
<organism evidence="4 5">
    <name type="scientific">Nonomuraea solani</name>
    <dbReference type="NCBI Taxonomy" id="1144553"/>
    <lineage>
        <taxon>Bacteria</taxon>
        <taxon>Bacillati</taxon>
        <taxon>Actinomycetota</taxon>
        <taxon>Actinomycetes</taxon>
        <taxon>Streptosporangiales</taxon>
        <taxon>Streptosporangiaceae</taxon>
        <taxon>Nonomuraea</taxon>
    </lineage>
</organism>
<keyword evidence="3" id="KW-0472">Membrane</keyword>
<feature type="compositionally biased region" description="Polar residues" evidence="2">
    <location>
        <begin position="122"/>
        <end position="136"/>
    </location>
</feature>
<keyword evidence="1" id="KW-0175">Coiled coil</keyword>
<dbReference type="Proteomes" id="UP000236732">
    <property type="component" value="Unassembled WGS sequence"/>
</dbReference>
<dbReference type="RefSeq" id="WP_235030362.1">
    <property type="nucleotide sequence ID" value="NZ_FNVT01000006.1"/>
</dbReference>
<sequence>SVENSNLPRSEGTSPYFTTHPSDFPPWIQAESGDNINPDRLLREHLQLLRRDANGGRGMSLRAVEHRLKIKRSTFHSWLQEDGPIPTWKQLEPIVELLGGDKDQVRVLREAAISHRERRHPSTQAVQSSAIASSRSDVQDCSDPNIAEAAPISVSRNGREPSQGELQMGEKRSKFMTAMGLIVAFAGLFLISGSGARLMGVSGPLPAVEAAVASRQAIKPMPSAKSNPTIEFLKKKADHASSEAQAVQAEIEALAAAQMPGDRSKIVERIRELSWKKSALEVEVGYLRRAIRQMTD</sequence>
<dbReference type="EMBL" id="FNVT01000006">
    <property type="protein sequence ID" value="SEG89534.1"/>
    <property type="molecule type" value="Genomic_DNA"/>
</dbReference>
<evidence type="ECO:0000256" key="2">
    <source>
        <dbReference type="SAM" id="MobiDB-lite"/>
    </source>
</evidence>
<keyword evidence="5" id="KW-1185">Reference proteome</keyword>
<feature type="transmembrane region" description="Helical" evidence="3">
    <location>
        <begin position="175"/>
        <end position="196"/>
    </location>
</feature>
<feature type="region of interest" description="Disordered" evidence="2">
    <location>
        <begin position="1"/>
        <end position="25"/>
    </location>
</feature>
<keyword evidence="3" id="KW-1133">Transmembrane helix</keyword>